<sequence>MPSAEFEKAAADVQQLKVLPKDDELLKLYALYKQATVGDNETAKPSVFDFKAKYKWTEWSKLKGMSQEDAEADYIKFASELIAKYSE</sequence>
<feature type="domain" description="ACB" evidence="3">
    <location>
        <begin position="2"/>
        <end position="87"/>
    </location>
</feature>
<proteinExistence type="inferred from homology"/>
<dbReference type="GO" id="GO:0042761">
    <property type="term" value="P:very long-chain fatty acid biosynthetic process"/>
    <property type="evidence" value="ECO:0007669"/>
    <property type="project" value="EnsemblFungi"/>
</dbReference>
<dbReference type="PANTHER" id="PTHR23310:SF62">
    <property type="entry name" value="ACYL-COA BINDING PROTEIN 1, ISOFORM A"/>
    <property type="match status" value="1"/>
</dbReference>
<keyword evidence="2" id="KW-0446">Lipid-binding</keyword>
<evidence type="ECO:0000256" key="2">
    <source>
        <dbReference type="ARBA" id="ARBA00023121"/>
    </source>
</evidence>
<dbReference type="GO" id="GO:0036042">
    <property type="term" value="F:long-chain fatty acyl-CoA binding"/>
    <property type="evidence" value="ECO:0007669"/>
    <property type="project" value="EnsemblFungi"/>
</dbReference>
<gene>
    <name evidence="4" type="ORF">LIPSTDRAFT_75352</name>
</gene>
<organism evidence="4 5">
    <name type="scientific">Lipomyces starkeyi NRRL Y-11557</name>
    <dbReference type="NCBI Taxonomy" id="675824"/>
    <lineage>
        <taxon>Eukaryota</taxon>
        <taxon>Fungi</taxon>
        <taxon>Dikarya</taxon>
        <taxon>Ascomycota</taxon>
        <taxon>Saccharomycotina</taxon>
        <taxon>Lipomycetes</taxon>
        <taxon>Lipomycetales</taxon>
        <taxon>Lipomycetaceae</taxon>
        <taxon>Lipomyces</taxon>
    </lineage>
</organism>
<dbReference type="AlphaFoldDB" id="A0A1E3PY38"/>
<dbReference type="SUPFAM" id="SSF47027">
    <property type="entry name" value="Acyl-CoA binding protein"/>
    <property type="match status" value="1"/>
</dbReference>
<dbReference type="Proteomes" id="UP000094385">
    <property type="component" value="Unassembled WGS sequence"/>
</dbReference>
<dbReference type="Pfam" id="PF00887">
    <property type="entry name" value="ACBP"/>
    <property type="match status" value="1"/>
</dbReference>
<reference evidence="4 5" key="1">
    <citation type="journal article" date="2016" name="Proc. Natl. Acad. Sci. U.S.A.">
        <title>Comparative genomics of biotechnologically important yeasts.</title>
        <authorList>
            <person name="Riley R."/>
            <person name="Haridas S."/>
            <person name="Wolfe K.H."/>
            <person name="Lopes M.R."/>
            <person name="Hittinger C.T."/>
            <person name="Goeker M."/>
            <person name="Salamov A.A."/>
            <person name="Wisecaver J.H."/>
            <person name="Long T.M."/>
            <person name="Calvey C.H."/>
            <person name="Aerts A.L."/>
            <person name="Barry K.W."/>
            <person name="Choi C."/>
            <person name="Clum A."/>
            <person name="Coughlan A.Y."/>
            <person name="Deshpande S."/>
            <person name="Douglass A.P."/>
            <person name="Hanson S.J."/>
            <person name="Klenk H.-P."/>
            <person name="LaButti K.M."/>
            <person name="Lapidus A."/>
            <person name="Lindquist E.A."/>
            <person name="Lipzen A.M."/>
            <person name="Meier-Kolthoff J.P."/>
            <person name="Ohm R.A."/>
            <person name="Otillar R.P."/>
            <person name="Pangilinan J.L."/>
            <person name="Peng Y."/>
            <person name="Rokas A."/>
            <person name="Rosa C.A."/>
            <person name="Scheuner C."/>
            <person name="Sibirny A.A."/>
            <person name="Slot J.C."/>
            <person name="Stielow J.B."/>
            <person name="Sun H."/>
            <person name="Kurtzman C.P."/>
            <person name="Blackwell M."/>
            <person name="Grigoriev I.V."/>
            <person name="Jeffries T.W."/>
        </authorList>
    </citation>
    <scope>NUCLEOTIDE SEQUENCE [LARGE SCALE GENOMIC DNA]</scope>
    <source>
        <strain evidence="4 5">NRRL Y-11557</strain>
    </source>
</reference>
<protein>
    <recommendedName>
        <fullName evidence="3">ACB domain-containing protein</fullName>
    </recommendedName>
</protein>
<dbReference type="PANTHER" id="PTHR23310">
    <property type="entry name" value="ACYL-COA-BINDING PROTEIN, ACBP"/>
    <property type="match status" value="1"/>
</dbReference>
<comment type="similarity">
    <text evidence="1">Belongs to the ACBP family.</text>
</comment>
<dbReference type="PROSITE" id="PS51228">
    <property type="entry name" value="ACB_2"/>
    <property type="match status" value="1"/>
</dbReference>
<dbReference type="GO" id="GO:0005576">
    <property type="term" value="C:extracellular region"/>
    <property type="evidence" value="ECO:0007669"/>
    <property type="project" value="EnsemblFungi"/>
</dbReference>
<name>A0A1E3PY38_LIPST</name>
<accession>A0A1E3PY38</accession>
<dbReference type="STRING" id="675824.A0A1E3PY38"/>
<evidence type="ECO:0000313" key="5">
    <source>
        <dbReference type="Proteomes" id="UP000094385"/>
    </source>
</evidence>
<evidence type="ECO:0000256" key="1">
    <source>
        <dbReference type="ARBA" id="ARBA00005567"/>
    </source>
</evidence>
<evidence type="ECO:0000313" key="4">
    <source>
        <dbReference type="EMBL" id="ODQ69717.1"/>
    </source>
</evidence>
<keyword evidence="5" id="KW-1185">Reference proteome</keyword>
<dbReference type="InterPro" id="IPR035984">
    <property type="entry name" value="Acyl-CoA-binding_sf"/>
</dbReference>
<dbReference type="InterPro" id="IPR014352">
    <property type="entry name" value="FERM/acyl-CoA-bd_prot_sf"/>
</dbReference>
<dbReference type="EMBL" id="KV454302">
    <property type="protein sequence ID" value="ODQ69717.1"/>
    <property type="molecule type" value="Genomic_DNA"/>
</dbReference>
<evidence type="ECO:0000259" key="3">
    <source>
        <dbReference type="PROSITE" id="PS51228"/>
    </source>
</evidence>
<dbReference type="InterPro" id="IPR000582">
    <property type="entry name" value="Acyl-CoA-binding_protein"/>
</dbReference>
<dbReference type="OrthoDB" id="346910at2759"/>
<dbReference type="PRINTS" id="PR00689">
    <property type="entry name" value="ACOABINDINGP"/>
</dbReference>
<dbReference type="Gene3D" id="1.20.80.10">
    <property type="match status" value="1"/>
</dbReference>